<dbReference type="InterPro" id="IPR012337">
    <property type="entry name" value="RNaseH-like_sf"/>
</dbReference>
<reference evidence="18 19" key="1">
    <citation type="submission" date="2024-04" db="EMBL/GenBank/DDBJ databases">
        <authorList>
            <consortium name="Genoscope - CEA"/>
            <person name="William W."/>
        </authorList>
    </citation>
    <scope>NUCLEOTIDE SEQUENCE [LARGE SCALE GENOMIC DNA]</scope>
</reference>
<evidence type="ECO:0000256" key="11">
    <source>
        <dbReference type="ARBA" id="ARBA00022839"/>
    </source>
</evidence>
<feature type="compositionally biased region" description="Basic and acidic residues" evidence="16">
    <location>
        <begin position="571"/>
        <end position="580"/>
    </location>
</feature>
<evidence type="ECO:0000256" key="5">
    <source>
        <dbReference type="ARBA" id="ARBA00012161"/>
    </source>
</evidence>
<dbReference type="Gene3D" id="3.30.70.330">
    <property type="match status" value="1"/>
</dbReference>
<name>A0AAV2IMB8_LYMST</name>
<evidence type="ECO:0000256" key="2">
    <source>
        <dbReference type="ARBA" id="ARBA00004123"/>
    </source>
</evidence>
<comment type="similarity">
    <text evidence="4">Belongs to the CAF1 family.</text>
</comment>
<evidence type="ECO:0000256" key="6">
    <source>
        <dbReference type="ARBA" id="ARBA00015918"/>
    </source>
</evidence>
<feature type="compositionally biased region" description="Polar residues" evidence="16">
    <location>
        <begin position="581"/>
        <end position="592"/>
    </location>
</feature>
<dbReference type="InterPro" id="IPR001374">
    <property type="entry name" value="R3H_dom"/>
</dbReference>
<evidence type="ECO:0000259" key="17">
    <source>
        <dbReference type="PROSITE" id="PS51061"/>
    </source>
</evidence>
<comment type="caution">
    <text evidence="18">The sequence shown here is derived from an EMBL/GenBank/DDBJ whole genome shotgun (WGS) entry which is preliminary data.</text>
</comment>
<dbReference type="InterPro" id="IPR036867">
    <property type="entry name" value="R3H_dom_sf"/>
</dbReference>
<feature type="region of interest" description="Disordered" evidence="16">
    <location>
        <begin position="137"/>
        <end position="164"/>
    </location>
</feature>
<evidence type="ECO:0000256" key="8">
    <source>
        <dbReference type="ARBA" id="ARBA00022722"/>
    </source>
</evidence>
<dbReference type="CDD" id="cd12428">
    <property type="entry name" value="RRM_PARN"/>
    <property type="match status" value="1"/>
</dbReference>
<dbReference type="EC" id="3.1.13.4" evidence="5"/>
<dbReference type="GO" id="GO:0000289">
    <property type="term" value="P:nuclear-transcribed mRNA poly(A) tail shortening"/>
    <property type="evidence" value="ECO:0007669"/>
    <property type="project" value="TreeGrafter"/>
</dbReference>
<keyword evidence="8" id="KW-0540">Nuclease</keyword>
<dbReference type="InterPro" id="IPR035979">
    <property type="entry name" value="RBD_domain_sf"/>
</dbReference>
<protein>
    <recommendedName>
        <fullName evidence="6">Poly(A)-specific ribonuclease PARN</fullName>
        <ecNumber evidence="5">3.1.13.4</ecNumber>
    </recommendedName>
    <alternativeName>
        <fullName evidence="14">Polyadenylate-specific ribonuclease</fullName>
    </alternativeName>
</protein>
<dbReference type="Gene3D" id="3.30.420.10">
    <property type="entry name" value="Ribonuclease H-like superfamily/Ribonuclease H"/>
    <property type="match status" value="2"/>
</dbReference>
<evidence type="ECO:0000256" key="14">
    <source>
        <dbReference type="ARBA" id="ARBA00031923"/>
    </source>
</evidence>
<dbReference type="SUPFAM" id="SSF53098">
    <property type="entry name" value="Ribonuclease H-like"/>
    <property type="match status" value="1"/>
</dbReference>
<dbReference type="Proteomes" id="UP001497497">
    <property type="component" value="Unassembled WGS sequence"/>
</dbReference>
<dbReference type="FunFam" id="3.30.420.10:FF:000196">
    <property type="entry name" value="Poly(A)-specific ribonuclease PARN"/>
    <property type="match status" value="1"/>
</dbReference>
<feature type="compositionally biased region" description="Basic and acidic residues" evidence="16">
    <location>
        <begin position="594"/>
        <end position="618"/>
    </location>
</feature>
<feature type="domain" description="R3H" evidence="17">
    <location>
        <begin position="175"/>
        <end position="241"/>
    </location>
</feature>
<keyword evidence="7" id="KW-0963">Cytoplasm</keyword>
<keyword evidence="11" id="KW-0269">Exonuclease</keyword>
<comment type="catalytic activity">
    <reaction evidence="1">
        <text>Exonucleolytic cleavage of poly(A) to 5'-AMP.</text>
        <dbReference type="EC" id="3.1.13.4"/>
    </reaction>
</comment>
<proteinExistence type="inferred from homology"/>
<keyword evidence="9" id="KW-0479">Metal-binding</keyword>
<dbReference type="PANTHER" id="PTHR15092:SF44">
    <property type="entry name" value="POLY(A)-SPECIFIC RIBONUCLEASE PARN"/>
    <property type="match status" value="1"/>
</dbReference>
<dbReference type="InterPro" id="IPR006941">
    <property type="entry name" value="RNase_CAF1"/>
</dbReference>
<sequence length="618" mass="70368">MEITRHTFYEELDNIIKAINESSFLAIDGEFTGLDTGESGHPAPFDTPMERYSKIKNGASEFLLVQFGLCAFKADAEKQRYEAKPYSFYVFPKPHDRHSPDRRFLCQSSSIDFLISQGFDFNKLFKEGIPYLTPDQESKARAELERKHEEANKGGNSEGSNSSKKILVPVPEDQKTFLNNLCDKIKEYLEGEDPEPLVIPPCNAFQRKLIYQTVEERFPLVHLETKTGQKKERYMLVNRTKDEEERQKKQMNKQALEKMELDIQVGFSKVIRAIADSGKLVVGHNMFLDVIHAINQFQCPLPDDLEDFKTVVKSVFPRLLDTKLMASTQPFQEYIKYSALDELRLALQSSPFHPAKVVTADGFTRYDDGAGAFHEAGYDAFVTGCCFATMANYLGKLQATPENFTLPSSQLIQPFINKLFLMRIADIPYLNLDGPDLEVSRDHVFHITFPKEWRISDLQSLFQPYGNIQISWLTDTTCYVALYKKENAKIAMKALSQDMGTYHIVSYAFHHRNKNLRWTAASAGTPVSSPITPLGKRKFVQSDGDVPPLKVKRHSLPNESFQPIPEEDESLDHSTGKIDINDTTESNHNISHCSDGHSKEVDPVTEEKEKLFEESDAW</sequence>
<accession>A0AAV2IMB8</accession>
<evidence type="ECO:0000256" key="1">
    <source>
        <dbReference type="ARBA" id="ARBA00001663"/>
    </source>
</evidence>
<dbReference type="GO" id="GO:1990431">
    <property type="term" value="P:priRNA 3'-end processing"/>
    <property type="evidence" value="ECO:0007669"/>
    <property type="project" value="TreeGrafter"/>
</dbReference>
<dbReference type="InterPro" id="IPR051181">
    <property type="entry name" value="CAF1_poly(A)_ribonucleases"/>
</dbReference>
<organism evidence="18 19">
    <name type="scientific">Lymnaea stagnalis</name>
    <name type="common">Great pond snail</name>
    <name type="synonym">Helix stagnalis</name>
    <dbReference type="NCBI Taxonomy" id="6523"/>
    <lineage>
        <taxon>Eukaryota</taxon>
        <taxon>Metazoa</taxon>
        <taxon>Spiralia</taxon>
        <taxon>Lophotrochozoa</taxon>
        <taxon>Mollusca</taxon>
        <taxon>Gastropoda</taxon>
        <taxon>Heterobranchia</taxon>
        <taxon>Euthyneura</taxon>
        <taxon>Panpulmonata</taxon>
        <taxon>Hygrophila</taxon>
        <taxon>Lymnaeoidea</taxon>
        <taxon>Lymnaeidae</taxon>
        <taxon>Lymnaea</taxon>
    </lineage>
</organism>
<evidence type="ECO:0000256" key="10">
    <source>
        <dbReference type="ARBA" id="ARBA00022801"/>
    </source>
</evidence>
<feature type="compositionally biased region" description="Basic and acidic residues" evidence="16">
    <location>
        <begin position="137"/>
        <end position="152"/>
    </location>
</feature>
<dbReference type="FunFam" id="3.30.420.10:FF:000035">
    <property type="entry name" value="Poly(A)-specific ribonuclease PARN"/>
    <property type="match status" value="1"/>
</dbReference>
<dbReference type="InterPro" id="IPR036397">
    <property type="entry name" value="RNaseH_sf"/>
</dbReference>
<evidence type="ECO:0000256" key="4">
    <source>
        <dbReference type="ARBA" id="ARBA00008372"/>
    </source>
</evidence>
<feature type="region of interest" description="Disordered" evidence="16">
    <location>
        <begin position="542"/>
        <end position="618"/>
    </location>
</feature>
<dbReference type="GO" id="GO:0046872">
    <property type="term" value="F:metal ion binding"/>
    <property type="evidence" value="ECO:0007669"/>
    <property type="project" value="UniProtKB-KW"/>
</dbReference>
<dbReference type="GO" id="GO:0005634">
    <property type="term" value="C:nucleus"/>
    <property type="evidence" value="ECO:0007669"/>
    <property type="project" value="UniProtKB-SubCell"/>
</dbReference>
<evidence type="ECO:0000313" key="19">
    <source>
        <dbReference type="Proteomes" id="UP001497497"/>
    </source>
</evidence>
<dbReference type="GO" id="GO:0005737">
    <property type="term" value="C:cytoplasm"/>
    <property type="evidence" value="ECO:0007669"/>
    <property type="project" value="UniProtKB-SubCell"/>
</dbReference>
<dbReference type="GO" id="GO:1990432">
    <property type="term" value="P:siRNA 3'-end processing"/>
    <property type="evidence" value="ECO:0007669"/>
    <property type="project" value="TreeGrafter"/>
</dbReference>
<evidence type="ECO:0000256" key="9">
    <source>
        <dbReference type="ARBA" id="ARBA00022723"/>
    </source>
</evidence>
<dbReference type="GO" id="GO:0003723">
    <property type="term" value="F:RNA binding"/>
    <property type="evidence" value="ECO:0007669"/>
    <property type="project" value="UniProtKB-KW"/>
</dbReference>
<keyword evidence="10" id="KW-0378">Hydrolase</keyword>
<keyword evidence="13" id="KW-0539">Nucleus</keyword>
<keyword evidence="15" id="KW-0175">Coiled coil</keyword>
<evidence type="ECO:0000313" key="18">
    <source>
        <dbReference type="EMBL" id="CAL1547260.1"/>
    </source>
</evidence>
<comment type="subcellular location">
    <subcellularLocation>
        <location evidence="3">Cytoplasm</location>
    </subcellularLocation>
    <subcellularLocation>
        <location evidence="2">Nucleus</location>
    </subcellularLocation>
</comment>
<keyword evidence="12" id="KW-0694">RNA-binding</keyword>
<dbReference type="Pfam" id="PF08675">
    <property type="entry name" value="RNA_bind"/>
    <property type="match status" value="1"/>
</dbReference>
<dbReference type="Pfam" id="PF04857">
    <property type="entry name" value="CAF1"/>
    <property type="match status" value="1"/>
</dbReference>
<feature type="compositionally biased region" description="Low complexity" evidence="16">
    <location>
        <begin position="153"/>
        <end position="164"/>
    </location>
</feature>
<dbReference type="AlphaFoldDB" id="A0AAV2IMB8"/>
<evidence type="ECO:0000256" key="12">
    <source>
        <dbReference type="ARBA" id="ARBA00022884"/>
    </source>
</evidence>
<dbReference type="SUPFAM" id="SSF54928">
    <property type="entry name" value="RNA-binding domain, RBD"/>
    <property type="match status" value="1"/>
</dbReference>
<dbReference type="InterPro" id="IPR014789">
    <property type="entry name" value="PolyA-riboNase_RNA-binding"/>
</dbReference>
<gene>
    <name evidence="18" type="ORF">GSLYS_00020585001</name>
</gene>
<dbReference type="GO" id="GO:0004535">
    <property type="term" value="F:poly(A)-specific ribonuclease activity"/>
    <property type="evidence" value="ECO:0007669"/>
    <property type="project" value="UniProtKB-EC"/>
</dbReference>
<feature type="coiled-coil region" evidence="15">
    <location>
        <begin position="234"/>
        <end position="261"/>
    </location>
</feature>
<dbReference type="PROSITE" id="PS51061">
    <property type="entry name" value="R3H"/>
    <property type="match status" value="1"/>
</dbReference>
<evidence type="ECO:0000256" key="15">
    <source>
        <dbReference type="SAM" id="Coils"/>
    </source>
</evidence>
<dbReference type="EMBL" id="CAXITT010000932">
    <property type="protein sequence ID" value="CAL1547260.1"/>
    <property type="molecule type" value="Genomic_DNA"/>
</dbReference>
<evidence type="ECO:0000256" key="16">
    <source>
        <dbReference type="SAM" id="MobiDB-lite"/>
    </source>
</evidence>
<dbReference type="InterPro" id="IPR012677">
    <property type="entry name" value="Nucleotide-bd_a/b_plait_sf"/>
</dbReference>
<dbReference type="CDD" id="cd02637">
    <property type="entry name" value="R3H_PARN"/>
    <property type="match status" value="1"/>
</dbReference>
<dbReference type="InterPro" id="IPR034042">
    <property type="entry name" value="PARN_R3H"/>
</dbReference>
<evidence type="ECO:0000256" key="7">
    <source>
        <dbReference type="ARBA" id="ARBA00022490"/>
    </source>
</evidence>
<evidence type="ECO:0000256" key="3">
    <source>
        <dbReference type="ARBA" id="ARBA00004496"/>
    </source>
</evidence>
<evidence type="ECO:0000256" key="13">
    <source>
        <dbReference type="ARBA" id="ARBA00023242"/>
    </source>
</evidence>
<dbReference type="SUPFAM" id="SSF82708">
    <property type="entry name" value="R3H domain"/>
    <property type="match status" value="1"/>
</dbReference>
<keyword evidence="19" id="KW-1185">Reference proteome</keyword>
<dbReference type="PANTHER" id="PTHR15092">
    <property type="entry name" value="POLY A -SPECIFIC RIBONUCLEASE/TARGET OF EGR1, MEMBER 1"/>
    <property type="match status" value="1"/>
</dbReference>